<evidence type="ECO:0000313" key="3">
    <source>
        <dbReference type="Proteomes" id="UP000186817"/>
    </source>
</evidence>
<reference evidence="2 3" key="1">
    <citation type="submission" date="2016-02" db="EMBL/GenBank/DDBJ databases">
        <title>Genome analysis of coral dinoflagellate symbionts highlights evolutionary adaptations to a symbiotic lifestyle.</title>
        <authorList>
            <person name="Aranda M."/>
            <person name="Li Y."/>
            <person name="Liew Y.J."/>
            <person name="Baumgarten S."/>
            <person name="Simakov O."/>
            <person name="Wilson M."/>
            <person name="Piel J."/>
            <person name="Ashoor H."/>
            <person name="Bougouffa S."/>
            <person name="Bajic V.B."/>
            <person name="Ryu T."/>
            <person name="Ravasi T."/>
            <person name="Bayer T."/>
            <person name="Micklem G."/>
            <person name="Kim H."/>
            <person name="Bhak J."/>
            <person name="Lajeunesse T.C."/>
            <person name="Voolstra C.R."/>
        </authorList>
    </citation>
    <scope>NUCLEOTIDE SEQUENCE [LARGE SCALE GENOMIC DNA]</scope>
    <source>
        <strain evidence="2 3">CCMP2467</strain>
    </source>
</reference>
<dbReference type="Proteomes" id="UP000186817">
    <property type="component" value="Unassembled WGS sequence"/>
</dbReference>
<gene>
    <name evidence="2" type="ORF">AK812_SmicGene39901</name>
</gene>
<name>A0A1Q9CA36_SYMMI</name>
<keyword evidence="3" id="KW-1185">Reference proteome</keyword>
<evidence type="ECO:0000313" key="2">
    <source>
        <dbReference type="EMBL" id="OLP79768.1"/>
    </source>
</evidence>
<feature type="region of interest" description="Disordered" evidence="1">
    <location>
        <begin position="1038"/>
        <end position="1071"/>
    </location>
</feature>
<comment type="caution">
    <text evidence="2">The sequence shown here is derived from an EMBL/GenBank/DDBJ whole genome shotgun (WGS) entry which is preliminary data.</text>
</comment>
<feature type="compositionally biased region" description="Polar residues" evidence="1">
    <location>
        <begin position="1044"/>
        <end position="1055"/>
    </location>
</feature>
<dbReference type="AlphaFoldDB" id="A0A1Q9CA36"/>
<organism evidence="2 3">
    <name type="scientific">Symbiodinium microadriaticum</name>
    <name type="common">Dinoflagellate</name>
    <name type="synonym">Zooxanthella microadriatica</name>
    <dbReference type="NCBI Taxonomy" id="2951"/>
    <lineage>
        <taxon>Eukaryota</taxon>
        <taxon>Sar</taxon>
        <taxon>Alveolata</taxon>
        <taxon>Dinophyceae</taxon>
        <taxon>Suessiales</taxon>
        <taxon>Symbiodiniaceae</taxon>
        <taxon>Symbiodinium</taxon>
    </lineage>
</organism>
<dbReference type="OrthoDB" id="406773at2759"/>
<dbReference type="Pfam" id="PF13489">
    <property type="entry name" value="Methyltransf_23"/>
    <property type="match status" value="1"/>
</dbReference>
<dbReference type="SUPFAM" id="SSF53335">
    <property type="entry name" value="S-adenosyl-L-methionine-dependent methyltransferases"/>
    <property type="match status" value="1"/>
</dbReference>
<proteinExistence type="predicted"/>
<accession>A0A1Q9CA36</accession>
<evidence type="ECO:0000256" key="1">
    <source>
        <dbReference type="SAM" id="MobiDB-lite"/>
    </source>
</evidence>
<protein>
    <submittedName>
        <fullName evidence="2">Uncharacterized protein</fullName>
    </submittedName>
</protein>
<feature type="region of interest" description="Disordered" evidence="1">
    <location>
        <begin position="17"/>
        <end position="47"/>
    </location>
</feature>
<dbReference type="EMBL" id="LSRX01001449">
    <property type="protein sequence ID" value="OLP79768.1"/>
    <property type="molecule type" value="Genomic_DNA"/>
</dbReference>
<dbReference type="OMA" id="NDYKECA"/>
<dbReference type="Gene3D" id="3.40.50.150">
    <property type="entry name" value="Vaccinia Virus protein VP39"/>
    <property type="match status" value="1"/>
</dbReference>
<dbReference type="InterPro" id="IPR029063">
    <property type="entry name" value="SAM-dependent_MTases_sf"/>
</dbReference>
<sequence>MDVATVDTQRLKDESMSACLAQASSPPCRKPESDESGGRTSRLSTLRDAREAFDRPDGAWLRDMLRLLRIAALALPALALGDRGYARDIGVCMVGQLRGICDASDLLSFFQVFLKPFKTADVILAVPEEECPKAQELIHVASQFAFFGGADVYMQALCLPEEMEAPEERLWMENFIFSEAGHRYFDYERLRNTLLPARQLAQCAHHLEEKALEADGQDGSMGYRWIARSRPDVQWHSMISREDLESLAPPFVLANWVPMPIQGVVEDQFLLGSWSSMREIFRNFFRFLLSPRESWSHRAAPPWCVEHATLRSRETCENLYTENLLESFLRSRPEAMQLRKMQGICFDKIAPCRRPRTNYCDMTPPRHVHGYVESDPAFFEQFNMDYFLTASATNADFDGQFAVRLARFFRDDVDRNARRAGQKIFRLEGQPARPGRVLDMGCGRGSFVELFERFGLVAIGIDGDPIVRRTLPKNSLVWDLTEPLDLPGIRASEAEGFRSQIQEWRSAEAEEKETEATEEGTMEMFLSQIEAAADDQTSTCSFEAPDEPTDEEDASLILSVGLKMQGTGEGHSVALLRHICCSDVRCVGYGMGVSYPPIGTVWRKASSEGEDPYNGTRPSFFYGLRYLRRKTWPTARAPGVAARQVRIPLPDSLLQKLGVLTVCFGSADWVLSLGVGQFIPRSKELTFLMNLVRHAEFGIVMLWGRAGPNPRSAEEVQQLFSPLGFFPDEGAARELRLFAGLAYGGPKAELLVLRRLAGTWSALDPWQREDVYNSEGSGEPAVLVGHHAYLVQYRGKHAVHCAVHETYGLVRPGLLWVNGGCGGLFRVWRTNNVRELPGAWCINADHRYKECLIPSWLTDAKVNVTVQMHLRGRQNAQETAGDPGPVKSSPAELDWQMHASADQLVPRLTAWRGDPRMNMVFYKFAKKLASACQTNSTGLEASELLLEWQWFWSADWRPLLRLSAQLQGRQGWRGWRGRGGVEPEVPTRFARIFLLFRSLGLQQRRERGKSLHLDLKLRARALGHFRRAVATAESALKLQLPRSGPSSGPSTQMTSPKPRAGRGGSSVAPSRWAASDCLPRWRFRRDRKKLKGPAPPEAVLRRFALAQKAAATLLVRLAPARALRSQVLLELLILAHRAAMAVVKWGENIPCRGLGHLQKRPTGPTAPASHRPVAKPFGCDRPWAKDSVEAWYIYRLVACDPSST</sequence>